<comment type="subcellular location">
    <subcellularLocation>
        <location evidence="1">Nucleus</location>
    </subcellularLocation>
</comment>
<dbReference type="PANTHER" id="PTHR23424:SF23">
    <property type="entry name" value="PROTEIN SAAL1"/>
    <property type="match status" value="1"/>
</dbReference>
<proteinExistence type="inferred from homology"/>
<keyword evidence="2" id="KW-0539">Nucleus</keyword>
<evidence type="ECO:0000313" key="7">
    <source>
        <dbReference type="EMBL" id="KAG6570835.1"/>
    </source>
</evidence>
<dbReference type="InterPro" id="IPR017441">
    <property type="entry name" value="Protein_kinase_ATP_BS"/>
</dbReference>
<accession>A0AAV6LU44</accession>
<name>A0AAV6LU44_9ROSI</name>
<keyword evidence="4" id="KW-0067">ATP-binding</keyword>
<sequence>MAEARKGDRSEETDYTSEDEGTEDYRRGGYHAVRVGDTFKNGCYVVQSKLGWGHFSTVWLAWDTQKSIYVALKVQKSAQHYTEAALDEIKILKQIAEGDMEDKKCVVKLLDHFKHSGPNGLHVCMVFEYLGDNLLTLIKYADYRDLKPENVLLPSMIDPSKDPRKSGNPLILPNNKNKTSTSSDALIDVKSFNGDVIKNQKKKIRKRTKKAAQGRLEKETVEDDLDEEDCTRAGTEDFDNGVKLNGSTTKTCKDNAVNDVGIKNADDLTDACQGKKSHSKMSRETRQRLLAAADLKPAHHPSAPFDELFDISTTVDPSYIISLIRKLLPSDASNLRNSYGIRDDDRDASVTNMDESDAYLSGDQVLRSSGTVNESQGIEIADGSDKLAGREGEDEGACPRSEQRISSSEENVWEEYGCILWDLSASKSHAELMVQNLVLEVLSANLMVSQSVRVMEIVLGIIGNLACHEVPMKHIVDKSGLITTIVNQLFLDDAQCLCEVCRLLDAGLQSSECAIWAEALNSEHVLSRILWVSENTLNPQLIEKSVGLLSTIIESQQEVVHVLLPCLMKLGLSSVLFNLFSFEMKILTNERSAERYSILDAILRAVEALSGIEEHSQEFCSNKKFFQLVCELVKLPDAFEVSSSCISAVILIANILSDVPDLACDMSQDLSFLQGLLDIFSFAGDDLEARDAVWSIIARILVHVEEKAMSRPRMFEYVSLLVSKTDLIEDDLLDHRMTELNKKEDGLTSACTKSNSRCISLRRIIAILNCWTASKDEGTGVVRGEYRAEDINVNRLLSCCCKHSEWLGIRTLKCLTILHAVLDIILNHYQLKERSMHIFTERSIVCGCTMQPGSSLLAGG</sequence>
<dbReference type="FunFam" id="3.30.200.20:FF:000076">
    <property type="entry name" value="CMGC/SRPK protein kinase"/>
    <property type="match status" value="1"/>
</dbReference>
<feature type="region of interest" description="Disordered" evidence="5">
    <location>
        <begin position="157"/>
        <end position="178"/>
    </location>
</feature>
<dbReference type="PANTHER" id="PTHR23424">
    <property type="entry name" value="SERUM AMYLOID A"/>
    <property type="match status" value="1"/>
</dbReference>
<dbReference type="PROSITE" id="PS00107">
    <property type="entry name" value="PROTEIN_KINASE_ATP"/>
    <property type="match status" value="1"/>
</dbReference>
<comment type="similarity">
    <text evidence="3">Belongs to the SAAL1 family.</text>
</comment>
<feature type="region of interest" description="Disordered" evidence="5">
    <location>
        <begin position="1"/>
        <end position="23"/>
    </location>
</feature>
<evidence type="ECO:0000256" key="4">
    <source>
        <dbReference type="PROSITE-ProRule" id="PRU10141"/>
    </source>
</evidence>
<protein>
    <recommendedName>
        <fullName evidence="6">Protein kinase domain-containing protein</fullName>
    </recommendedName>
</protein>
<feature type="compositionally biased region" description="Basic and acidic residues" evidence="5">
    <location>
        <begin position="1"/>
        <end position="12"/>
    </location>
</feature>
<dbReference type="AlphaFoldDB" id="A0AAV6LU44"/>
<evidence type="ECO:0000256" key="5">
    <source>
        <dbReference type="SAM" id="MobiDB-lite"/>
    </source>
</evidence>
<keyword evidence="4" id="KW-0547">Nucleotide-binding</keyword>
<evidence type="ECO:0000256" key="3">
    <source>
        <dbReference type="ARBA" id="ARBA00038401"/>
    </source>
</evidence>
<dbReference type="InterPro" id="IPR000719">
    <property type="entry name" value="Prot_kinase_dom"/>
</dbReference>
<dbReference type="EMBL" id="JAGKQH010000020">
    <property type="protein sequence ID" value="KAG6570835.1"/>
    <property type="molecule type" value="Genomic_DNA"/>
</dbReference>
<dbReference type="InterPro" id="IPR052464">
    <property type="entry name" value="Synovial_Prolif_Regulator"/>
</dbReference>
<comment type="caution">
    <text evidence="7">The sequence shown here is derived from an EMBL/GenBank/DDBJ whole genome shotgun (WGS) entry which is preliminary data.</text>
</comment>
<feature type="compositionally biased region" description="Acidic residues" evidence="5">
    <location>
        <begin position="13"/>
        <end position="22"/>
    </location>
</feature>
<evidence type="ECO:0000256" key="2">
    <source>
        <dbReference type="ARBA" id="ARBA00023242"/>
    </source>
</evidence>
<feature type="binding site" evidence="4">
    <location>
        <position position="73"/>
    </location>
    <ligand>
        <name>ATP</name>
        <dbReference type="ChEBI" id="CHEBI:30616"/>
    </ligand>
</feature>
<feature type="non-terminal residue" evidence="7">
    <location>
        <position position="1"/>
    </location>
</feature>
<dbReference type="GO" id="GO:0004672">
    <property type="term" value="F:protein kinase activity"/>
    <property type="evidence" value="ECO:0007669"/>
    <property type="project" value="InterPro"/>
</dbReference>
<dbReference type="GO" id="GO:0005524">
    <property type="term" value="F:ATP binding"/>
    <property type="evidence" value="ECO:0007669"/>
    <property type="project" value="UniProtKB-UniRule"/>
</dbReference>
<gene>
    <name evidence="7" type="ORF">SDJN03_29750</name>
</gene>
<feature type="domain" description="Protein kinase" evidence="6">
    <location>
        <begin position="44"/>
        <end position="281"/>
    </location>
</feature>
<keyword evidence="8" id="KW-1185">Reference proteome</keyword>
<dbReference type="SMART" id="SM00220">
    <property type="entry name" value="S_TKc"/>
    <property type="match status" value="1"/>
</dbReference>
<reference evidence="7 8" key="1">
    <citation type="journal article" date="2021" name="Hortic Res">
        <title>The domestication of Cucurbita argyrosperma as revealed by the genome of its wild relative.</title>
        <authorList>
            <person name="Barrera-Redondo J."/>
            <person name="Sanchez-de la Vega G."/>
            <person name="Aguirre-Liguori J.A."/>
            <person name="Castellanos-Morales G."/>
            <person name="Gutierrez-Guerrero Y.T."/>
            <person name="Aguirre-Dugua X."/>
            <person name="Aguirre-Planter E."/>
            <person name="Tenaillon M.I."/>
            <person name="Lira-Saade R."/>
            <person name="Eguiarte L.E."/>
        </authorList>
    </citation>
    <scope>NUCLEOTIDE SEQUENCE [LARGE SCALE GENOMIC DNA]</scope>
    <source>
        <strain evidence="7">JBR-2021</strain>
    </source>
</reference>
<evidence type="ECO:0000313" key="8">
    <source>
        <dbReference type="Proteomes" id="UP000685013"/>
    </source>
</evidence>
<evidence type="ECO:0000259" key="6">
    <source>
        <dbReference type="SMART" id="SM00220"/>
    </source>
</evidence>
<feature type="region of interest" description="Disordered" evidence="5">
    <location>
        <begin position="382"/>
        <end position="406"/>
    </location>
</feature>
<dbReference type="Proteomes" id="UP000685013">
    <property type="component" value="Chromosome 20"/>
</dbReference>
<organism evidence="7 8">
    <name type="scientific">Cucurbita argyrosperma subsp. sororia</name>
    <dbReference type="NCBI Taxonomy" id="37648"/>
    <lineage>
        <taxon>Eukaryota</taxon>
        <taxon>Viridiplantae</taxon>
        <taxon>Streptophyta</taxon>
        <taxon>Embryophyta</taxon>
        <taxon>Tracheophyta</taxon>
        <taxon>Spermatophyta</taxon>
        <taxon>Magnoliopsida</taxon>
        <taxon>eudicotyledons</taxon>
        <taxon>Gunneridae</taxon>
        <taxon>Pentapetalae</taxon>
        <taxon>rosids</taxon>
        <taxon>fabids</taxon>
        <taxon>Cucurbitales</taxon>
        <taxon>Cucurbitaceae</taxon>
        <taxon>Cucurbiteae</taxon>
        <taxon>Cucurbita</taxon>
    </lineage>
</organism>
<evidence type="ECO:0000256" key="1">
    <source>
        <dbReference type="ARBA" id="ARBA00004123"/>
    </source>
</evidence>
<dbReference type="GO" id="GO:0005634">
    <property type="term" value="C:nucleus"/>
    <property type="evidence" value="ECO:0007669"/>
    <property type="project" value="UniProtKB-SubCell"/>
</dbReference>